<dbReference type="GeneTree" id="ENSGT01100000263473"/>
<feature type="chain" id="PRO_5044346104" description="C-type lectin domain-containing protein" evidence="2">
    <location>
        <begin position="19"/>
        <end position="269"/>
    </location>
</feature>
<protein>
    <recommendedName>
        <fullName evidence="3">C-type lectin domain-containing protein</fullName>
    </recommendedName>
</protein>
<dbReference type="PROSITE" id="PS00615">
    <property type="entry name" value="C_TYPE_LECTIN_1"/>
    <property type="match status" value="1"/>
</dbReference>
<organism evidence="4 5">
    <name type="scientific">Electrophorus electricus</name>
    <name type="common">Electric eel</name>
    <name type="synonym">Gymnotus electricus</name>
    <dbReference type="NCBI Taxonomy" id="8005"/>
    <lineage>
        <taxon>Eukaryota</taxon>
        <taxon>Metazoa</taxon>
        <taxon>Chordata</taxon>
        <taxon>Craniata</taxon>
        <taxon>Vertebrata</taxon>
        <taxon>Euteleostomi</taxon>
        <taxon>Actinopterygii</taxon>
        <taxon>Neopterygii</taxon>
        <taxon>Teleostei</taxon>
        <taxon>Ostariophysi</taxon>
        <taxon>Gymnotiformes</taxon>
        <taxon>Gymnotoidei</taxon>
        <taxon>Gymnotidae</taxon>
        <taxon>Electrophorus</taxon>
    </lineage>
</organism>
<dbReference type="Pfam" id="PF00059">
    <property type="entry name" value="Lectin_C"/>
    <property type="match status" value="2"/>
</dbReference>
<dbReference type="PANTHER" id="PTHR45784:SF5">
    <property type="entry name" value="C-TYPE LECTIN DOMAIN FAMILY 20 MEMBER A-RELATED"/>
    <property type="match status" value="1"/>
</dbReference>
<evidence type="ECO:0000259" key="3">
    <source>
        <dbReference type="PROSITE" id="PS50041"/>
    </source>
</evidence>
<dbReference type="Ensembl" id="ENSEEET00000062812.1">
    <property type="protein sequence ID" value="ENSEEEP00000055042.1"/>
    <property type="gene ID" value="ENSEEEG00000002783.2"/>
</dbReference>
<dbReference type="Gene3D" id="3.10.100.10">
    <property type="entry name" value="Mannose-Binding Protein A, subunit A"/>
    <property type="match status" value="2"/>
</dbReference>
<dbReference type="PANTHER" id="PTHR45784">
    <property type="entry name" value="C-TYPE LECTIN DOMAIN FAMILY 20 MEMBER A-RELATED"/>
    <property type="match status" value="1"/>
</dbReference>
<dbReference type="InterPro" id="IPR001304">
    <property type="entry name" value="C-type_lectin-like"/>
</dbReference>
<evidence type="ECO:0000313" key="4">
    <source>
        <dbReference type="Ensembl" id="ENSEEEP00000055042.1"/>
    </source>
</evidence>
<dbReference type="CDD" id="cd00037">
    <property type="entry name" value="CLECT"/>
    <property type="match status" value="2"/>
</dbReference>
<feature type="signal peptide" evidence="2">
    <location>
        <begin position="1"/>
        <end position="18"/>
    </location>
</feature>
<dbReference type="PROSITE" id="PS50041">
    <property type="entry name" value="C_TYPE_LECTIN_2"/>
    <property type="match status" value="2"/>
</dbReference>
<accession>A0AAY5EF45</accession>
<dbReference type="InterPro" id="IPR016186">
    <property type="entry name" value="C-type_lectin-like/link_sf"/>
</dbReference>
<dbReference type="InterPro" id="IPR018378">
    <property type="entry name" value="C-type_lectin_CS"/>
</dbReference>
<sequence>MTVVLCLWEVLILTGLWALAMCVTRQFHVVEVNKKWTDAQNYCRGIYTDLATTETQEEMDTVLALMKDLPVANYWIGLRQQIDQNKNIVWVWSDGSNYTYRDWGSGEPNNPVGDNCVQLYNSHSYKWNDAGCSNPGPFICYRKIPLILIKQEMTWRDALRYCRENHVDLVSVLTNETQEWVETVTKNVSTPNVWMGLRHTRTLGFWYWVSGEFICYQKWAPENRTGVEDCSNGEISGAVQSGSKQWVSLPDTQKLNFICTIWDRSKNYI</sequence>
<dbReference type="SMART" id="SM00034">
    <property type="entry name" value="CLECT"/>
    <property type="match status" value="2"/>
</dbReference>
<dbReference type="SUPFAM" id="SSF56436">
    <property type="entry name" value="C-type lectin-like"/>
    <property type="match status" value="2"/>
</dbReference>
<dbReference type="AlphaFoldDB" id="A0AAY5EF45"/>
<reference evidence="4" key="2">
    <citation type="submission" date="2025-08" db="UniProtKB">
        <authorList>
            <consortium name="Ensembl"/>
        </authorList>
    </citation>
    <scope>IDENTIFICATION</scope>
</reference>
<evidence type="ECO:0000256" key="1">
    <source>
        <dbReference type="ARBA" id="ARBA00023157"/>
    </source>
</evidence>
<reference evidence="4" key="3">
    <citation type="submission" date="2025-09" db="UniProtKB">
        <authorList>
            <consortium name="Ensembl"/>
        </authorList>
    </citation>
    <scope>IDENTIFICATION</scope>
</reference>
<dbReference type="Proteomes" id="UP000314983">
    <property type="component" value="Chromosome 19"/>
</dbReference>
<keyword evidence="1" id="KW-1015">Disulfide bond</keyword>
<dbReference type="InterPro" id="IPR016187">
    <property type="entry name" value="CTDL_fold"/>
</dbReference>
<feature type="domain" description="C-type lectin" evidence="3">
    <location>
        <begin position="140"/>
        <end position="260"/>
    </location>
</feature>
<proteinExistence type="predicted"/>
<name>A0AAY5EF45_ELEEL</name>
<keyword evidence="2" id="KW-0732">Signal</keyword>
<keyword evidence="5" id="KW-1185">Reference proteome</keyword>
<evidence type="ECO:0000313" key="5">
    <source>
        <dbReference type="Proteomes" id="UP000314983"/>
    </source>
</evidence>
<feature type="domain" description="C-type lectin" evidence="3">
    <location>
        <begin position="27"/>
        <end position="141"/>
    </location>
</feature>
<reference evidence="4 5" key="1">
    <citation type="submission" date="2020-05" db="EMBL/GenBank/DDBJ databases">
        <title>Electrophorus electricus (electric eel) genome, fEleEle1, primary haplotype.</title>
        <authorList>
            <person name="Myers G."/>
            <person name="Meyer A."/>
            <person name="Fedrigo O."/>
            <person name="Formenti G."/>
            <person name="Rhie A."/>
            <person name="Tracey A."/>
            <person name="Sims Y."/>
            <person name="Jarvis E.D."/>
        </authorList>
    </citation>
    <scope>NUCLEOTIDE SEQUENCE [LARGE SCALE GENOMIC DNA]</scope>
</reference>
<evidence type="ECO:0000256" key="2">
    <source>
        <dbReference type="SAM" id="SignalP"/>
    </source>
</evidence>